<organism evidence="1 2">
    <name type="scientific">Faecalibacterium prausnitzii</name>
    <dbReference type="NCBI Taxonomy" id="853"/>
    <lineage>
        <taxon>Bacteria</taxon>
        <taxon>Bacillati</taxon>
        <taxon>Bacillota</taxon>
        <taxon>Clostridia</taxon>
        <taxon>Eubacteriales</taxon>
        <taxon>Oscillospiraceae</taxon>
        <taxon>Faecalibacterium</taxon>
    </lineage>
</organism>
<proteinExistence type="predicted"/>
<evidence type="ECO:0008006" key="3">
    <source>
        <dbReference type="Google" id="ProtNLM"/>
    </source>
</evidence>
<accession>A0A3E2W4W2</accession>
<gene>
    <name evidence="1" type="ORF">DW855_07580</name>
</gene>
<protein>
    <recommendedName>
        <fullName evidence="3">YolD-like protein</fullName>
    </recommendedName>
</protein>
<sequence length="166" mass="18483">MAVFKNTKEGRNIAQKYADILHLSRPEPPVKHPRMALSNRAKIFSPFAALRGFDDEISSEGASKLLVKKVELSDEEKNDLSDKLLQVKKGMKVVVRYFVRSTESTGKYISLTGTVVMIDPVYRELKVMQDSDRKAMGIEKELPVVIPFDDIANLAGEGITSIEGCP</sequence>
<comment type="caution">
    <text evidence="1">The sequence shown here is derived from an EMBL/GenBank/DDBJ whole genome shotgun (WGS) entry which is preliminary data.</text>
</comment>
<dbReference type="AlphaFoldDB" id="A0A3E2W4W2"/>
<name>A0A3E2W4W2_9FIRM</name>
<dbReference type="RefSeq" id="WP_117554194.1">
    <property type="nucleotide sequence ID" value="NZ_QVFB01000010.1"/>
</dbReference>
<evidence type="ECO:0000313" key="2">
    <source>
        <dbReference type="Proteomes" id="UP000260733"/>
    </source>
</evidence>
<dbReference type="EMBL" id="QVFB01000010">
    <property type="protein sequence ID" value="RGC19280.1"/>
    <property type="molecule type" value="Genomic_DNA"/>
</dbReference>
<reference evidence="1 2" key="1">
    <citation type="submission" date="2018-08" db="EMBL/GenBank/DDBJ databases">
        <title>A genome reference for cultivated species of the human gut microbiota.</title>
        <authorList>
            <person name="Zou Y."/>
            <person name="Xue W."/>
            <person name="Luo G."/>
        </authorList>
    </citation>
    <scope>NUCLEOTIDE SEQUENCE [LARGE SCALE GENOMIC DNA]</scope>
    <source>
        <strain evidence="1 2">AM37-13AC</strain>
    </source>
</reference>
<evidence type="ECO:0000313" key="1">
    <source>
        <dbReference type="EMBL" id="RGC19280.1"/>
    </source>
</evidence>
<dbReference type="Proteomes" id="UP000260733">
    <property type="component" value="Unassembled WGS sequence"/>
</dbReference>